<dbReference type="RefSeq" id="WP_004484358.1">
    <property type="nucleotide sequence ID" value="NZ_AHON02000013.1"/>
</dbReference>
<protein>
    <submittedName>
        <fullName evidence="1">Uncharacterized protein</fullName>
    </submittedName>
</protein>
<gene>
    <name evidence="1" type="ORF">LEP1GSC179_1204</name>
</gene>
<comment type="caution">
    <text evidence="1">The sequence shown here is derived from an EMBL/GenBank/DDBJ whole genome shotgun (WGS) entry which is preliminary data.</text>
</comment>
<name>A0A0E2BK97_9LEPT</name>
<evidence type="ECO:0000313" key="1">
    <source>
        <dbReference type="EMBL" id="EKO35679.1"/>
    </source>
</evidence>
<organism evidence="1 2">
    <name type="scientific">Leptospira santarosai str. MOR084</name>
    <dbReference type="NCBI Taxonomy" id="1049984"/>
    <lineage>
        <taxon>Bacteria</taxon>
        <taxon>Pseudomonadati</taxon>
        <taxon>Spirochaetota</taxon>
        <taxon>Spirochaetia</taxon>
        <taxon>Leptospirales</taxon>
        <taxon>Leptospiraceae</taxon>
        <taxon>Leptospira</taxon>
    </lineage>
</organism>
<sequence length="133" mass="15348">MKPKILSPVSTGRRAKLPLKLALLAGEGATLNRLAKKHHISRPMISQVIQGKKSSKKVNSILIEEWGISVEEARKLYQEDAERRYKNPVTRSEAWEYQMKINHRKMGIQIPFAKWYEMFSGLSSQAKMPRGWK</sequence>
<proteinExistence type="predicted"/>
<accession>A0A0E2BK97</accession>
<reference evidence="1" key="1">
    <citation type="submission" date="2012-10" db="EMBL/GenBank/DDBJ databases">
        <authorList>
            <person name="Harkins D.M."/>
            <person name="Durkin A.S."/>
            <person name="Brinkac L.M."/>
            <person name="Haft D.H."/>
            <person name="Selengut J.D."/>
            <person name="Sanka R."/>
            <person name="DePew J."/>
            <person name="Purushe J."/>
            <person name="Matthias M.A."/>
            <person name="Vinetz J.M."/>
            <person name="Sutton G.G."/>
            <person name="Nierman W.C."/>
            <person name="Fouts D.E."/>
        </authorList>
    </citation>
    <scope>NUCLEOTIDE SEQUENCE [LARGE SCALE GENOMIC DNA]</scope>
    <source>
        <strain evidence="1">MOR084</strain>
    </source>
</reference>
<dbReference type="Proteomes" id="UP000006329">
    <property type="component" value="Unassembled WGS sequence"/>
</dbReference>
<dbReference type="EMBL" id="AHON02000013">
    <property type="protein sequence ID" value="EKO35679.1"/>
    <property type="molecule type" value="Genomic_DNA"/>
</dbReference>
<dbReference type="AlphaFoldDB" id="A0A0E2BK97"/>
<keyword evidence="2" id="KW-1185">Reference proteome</keyword>
<evidence type="ECO:0000313" key="2">
    <source>
        <dbReference type="Proteomes" id="UP000006329"/>
    </source>
</evidence>